<dbReference type="Gene3D" id="3.40.50.1820">
    <property type="entry name" value="alpha/beta hydrolase"/>
    <property type="match status" value="1"/>
</dbReference>
<feature type="domain" description="Alpha/beta hydrolase fold-3" evidence="2">
    <location>
        <begin position="80"/>
        <end position="200"/>
    </location>
</feature>
<keyword evidence="1 3" id="KW-0378">Hydrolase</keyword>
<dbReference type="EMBL" id="CP058554">
    <property type="protein sequence ID" value="QMV75902.1"/>
    <property type="molecule type" value="Genomic_DNA"/>
</dbReference>
<proteinExistence type="predicted"/>
<evidence type="ECO:0000259" key="2">
    <source>
        <dbReference type="Pfam" id="PF07859"/>
    </source>
</evidence>
<dbReference type="AlphaFoldDB" id="A0A7G5EPH7"/>
<dbReference type="SUPFAM" id="SSF53474">
    <property type="entry name" value="alpha/beta-Hydrolases"/>
    <property type="match status" value="1"/>
</dbReference>
<sequence length="292" mass="31643">MAASTPPRLYRDFASQAQIDAQYDTLRPVADPAAARQHFADRSAQARAQLRCVLDVPFGPTLAETLDIFPAAGAAPAPVFVFLHGGYWRANTSKEFSCVALGPQALGFCTVVVNYALCPQVSIDEIVRQCRASLAWVLRHIGAYGGDPARVVVGGHSAGGQLGAMCLETPWARDYGLPDDPLRGALLVSGIYDLAPLRYSYLQPMIQLDEGLISRNSPAFAARRCATPMHLVWGAREQTEFERQSLLMHGAWKAAGNEAEQAALPGCDHFSVLHGLEDPQSDLCQRLQRLSA</sequence>
<accession>A0A7G5EPH7</accession>
<dbReference type="KEGG" id="cpis:HS961_22625"/>
<organism evidence="3 4">
    <name type="scientific">Comamonas piscis</name>
    <dbReference type="NCBI Taxonomy" id="1562974"/>
    <lineage>
        <taxon>Bacteria</taxon>
        <taxon>Pseudomonadati</taxon>
        <taxon>Pseudomonadota</taxon>
        <taxon>Betaproteobacteria</taxon>
        <taxon>Burkholderiales</taxon>
        <taxon>Comamonadaceae</taxon>
        <taxon>Comamonas</taxon>
    </lineage>
</organism>
<dbReference type="InterPro" id="IPR050300">
    <property type="entry name" value="GDXG_lipolytic_enzyme"/>
</dbReference>
<dbReference type="Proteomes" id="UP000515240">
    <property type="component" value="Chromosome"/>
</dbReference>
<keyword evidence="4" id="KW-1185">Reference proteome</keyword>
<reference evidence="3 4" key="1">
    <citation type="journal article" date="2020" name="G3 (Bethesda)">
        <title>CeMbio - The Caenorhabditis elegans Microbiome Resource.</title>
        <authorList>
            <person name="Dirksen P."/>
            <person name="Assie A."/>
            <person name="Zimmermann J."/>
            <person name="Zhang F."/>
            <person name="Tietje A.M."/>
            <person name="Marsh S.A."/>
            <person name="Felix M.A."/>
            <person name="Shapira M."/>
            <person name="Kaleta C."/>
            <person name="Schulenburg H."/>
            <person name="Samuel B."/>
        </authorList>
    </citation>
    <scope>NUCLEOTIDE SEQUENCE [LARGE SCALE GENOMIC DNA]</scope>
    <source>
        <strain evidence="3 4">BIGb0172</strain>
    </source>
</reference>
<evidence type="ECO:0000313" key="3">
    <source>
        <dbReference type="EMBL" id="QMV75902.1"/>
    </source>
</evidence>
<evidence type="ECO:0000256" key="1">
    <source>
        <dbReference type="ARBA" id="ARBA00022801"/>
    </source>
</evidence>
<dbReference type="GO" id="GO:0016787">
    <property type="term" value="F:hydrolase activity"/>
    <property type="evidence" value="ECO:0007669"/>
    <property type="project" value="UniProtKB-KW"/>
</dbReference>
<gene>
    <name evidence="3" type="ORF">HS961_22625</name>
</gene>
<dbReference type="PANTHER" id="PTHR48081:SF33">
    <property type="entry name" value="KYNURENINE FORMAMIDASE"/>
    <property type="match status" value="1"/>
</dbReference>
<dbReference type="InterPro" id="IPR029058">
    <property type="entry name" value="AB_hydrolase_fold"/>
</dbReference>
<protein>
    <submittedName>
        <fullName evidence="3">Alpha/beta hydrolase fold domain-containing protein</fullName>
    </submittedName>
</protein>
<dbReference type="PANTHER" id="PTHR48081">
    <property type="entry name" value="AB HYDROLASE SUPERFAMILY PROTEIN C4A8.06C"/>
    <property type="match status" value="1"/>
</dbReference>
<dbReference type="InterPro" id="IPR013094">
    <property type="entry name" value="AB_hydrolase_3"/>
</dbReference>
<dbReference type="Pfam" id="PF07859">
    <property type="entry name" value="Abhydrolase_3"/>
    <property type="match status" value="1"/>
</dbReference>
<name>A0A7G5EPH7_9BURK</name>
<evidence type="ECO:0000313" key="4">
    <source>
        <dbReference type="Proteomes" id="UP000515240"/>
    </source>
</evidence>